<dbReference type="InterPro" id="IPR016024">
    <property type="entry name" value="ARM-type_fold"/>
</dbReference>
<evidence type="ECO:0000313" key="3">
    <source>
        <dbReference type="EMBL" id="CAB4615492.1"/>
    </source>
</evidence>
<dbReference type="GO" id="GO:0051539">
    <property type="term" value="F:4 iron, 4 sulfur cluster binding"/>
    <property type="evidence" value="ECO:0007669"/>
    <property type="project" value="UniProtKB-KW"/>
</dbReference>
<organism evidence="3">
    <name type="scientific">freshwater metagenome</name>
    <dbReference type="NCBI Taxonomy" id="449393"/>
    <lineage>
        <taxon>unclassified sequences</taxon>
        <taxon>metagenomes</taxon>
        <taxon>ecological metagenomes</taxon>
    </lineage>
</organism>
<protein>
    <submittedName>
        <fullName evidence="3">Unannotated protein</fullName>
    </submittedName>
</protein>
<proteinExistence type="predicted"/>
<keyword evidence="1" id="KW-0479">Metal-binding</keyword>
<dbReference type="InterPro" id="IPR004453">
    <property type="entry name" value="QueG"/>
</dbReference>
<sequence length="385" mass="42430">MPLANPLPRNPSVVSVDAPSGDSYWKELHALGLSAGLHTMGVAPATVMDRALQQLHDRERRNLVNEMKFTFLKPERSTNPGVHVEGARSVIVGVRSYAINDEYETASDAPLARIARYAWADHYGELRASLAHVAARLRTDGHKANVYADDNAMVDRETAYLAGIGWYGHNANILLPGHGSFFVIGCVVTTAQLPLGTPIADGCGTCNRCVPACPTNAIVEHGVIDANKCLAWLLQKPGIFDWQYREALGDRIYGCDDCQTVCPPTRRGPSYETGSTLQKSVDVLRWLSLSDEELNAESERWYVHQRDMRWVRRNLLIVLGNIGSTGDARVSQCISTYLHSEHPELRAHAVWAAARLGLTALLDTGDNSEMVQFELAHLPALRDNI</sequence>
<reference evidence="3" key="1">
    <citation type="submission" date="2020-05" db="EMBL/GenBank/DDBJ databases">
        <authorList>
            <person name="Chiriac C."/>
            <person name="Salcher M."/>
            <person name="Ghai R."/>
            <person name="Kavagutti S V."/>
        </authorList>
    </citation>
    <scope>NUCLEOTIDE SEQUENCE</scope>
</reference>
<gene>
    <name evidence="3" type="ORF">UFOPK1889_00542</name>
</gene>
<dbReference type="Gene3D" id="1.25.10.10">
    <property type="entry name" value="Leucine-rich Repeat Variant"/>
    <property type="match status" value="1"/>
</dbReference>
<keyword evidence="1" id="KW-0004">4Fe-4S</keyword>
<accession>A0A6J6HNV8</accession>
<keyword evidence="1" id="KW-0408">Iron</keyword>
<dbReference type="InterPro" id="IPR017896">
    <property type="entry name" value="4Fe4S_Fe-S-bd"/>
</dbReference>
<dbReference type="PROSITE" id="PS00198">
    <property type="entry name" value="4FE4S_FER_1"/>
    <property type="match status" value="1"/>
</dbReference>
<dbReference type="PANTHER" id="PTHR30002:SF4">
    <property type="entry name" value="EPOXYQUEUOSINE REDUCTASE"/>
    <property type="match status" value="1"/>
</dbReference>
<dbReference type="NCBIfam" id="TIGR00276">
    <property type="entry name" value="tRNA epoxyqueuosine(34) reductase QueG"/>
    <property type="match status" value="1"/>
</dbReference>
<feature type="domain" description="4Fe-4S ferredoxin-type" evidence="2">
    <location>
        <begin position="196"/>
        <end position="223"/>
    </location>
</feature>
<dbReference type="GO" id="GO:0052693">
    <property type="term" value="F:epoxyqueuosine reductase activity"/>
    <property type="evidence" value="ECO:0007669"/>
    <property type="project" value="TreeGrafter"/>
</dbReference>
<dbReference type="GO" id="GO:0008616">
    <property type="term" value="P:tRNA queuosine(34) biosynthetic process"/>
    <property type="evidence" value="ECO:0007669"/>
    <property type="project" value="InterPro"/>
</dbReference>
<dbReference type="SUPFAM" id="SSF48371">
    <property type="entry name" value="ARM repeat"/>
    <property type="match status" value="1"/>
</dbReference>
<dbReference type="AlphaFoldDB" id="A0A6J6HNV8"/>
<dbReference type="InterPro" id="IPR011989">
    <property type="entry name" value="ARM-like"/>
</dbReference>
<evidence type="ECO:0000256" key="1">
    <source>
        <dbReference type="ARBA" id="ARBA00022485"/>
    </source>
</evidence>
<dbReference type="EMBL" id="CAEZUZ010000069">
    <property type="protein sequence ID" value="CAB4615492.1"/>
    <property type="molecule type" value="Genomic_DNA"/>
</dbReference>
<dbReference type="Pfam" id="PF13484">
    <property type="entry name" value="Fer4_16"/>
    <property type="match status" value="1"/>
</dbReference>
<evidence type="ECO:0000259" key="2">
    <source>
        <dbReference type="PROSITE" id="PS51379"/>
    </source>
</evidence>
<dbReference type="PROSITE" id="PS51379">
    <property type="entry name" value="4FE4S_FER_2"/>
    <property type="match status" value="1"/>
</dbReference>
<dbReference type="Gene3D" id="3.30.70.20">
    <property type="match status" value="1"/>
</dbReference>
<keyword evidence="1" id="KW-0411">Iron-sulfur</keyword>
<name>A0A6J6HNV8_9ZZZZ</name>
<dbReference type="InterPro" id="IPR017900">
    <property type="entry name" value="4Fe4S_Fe_S_CS"/>
</dbReference>
<dbReference type="SUPFAM" id="SSF54862">
    <property type="entry name" value="4Fe-4S ferredoxins"/>
    <property type="match status" value="1"/>
</dbReference>
<dbReference type="PANTHER" id="PTHR30002">
    <property type="entry name" value="EPOXYQUEUOSINE REDUCTASE"/>
    <property type="match status" value="1"/>
</dbReference>